<dbReference type="Proteomes" id="UP000516046">
    <property type="component" value="Chromosome"/>
</dbReference>
<protein>
    <submittedName>
        <fullName evidence="1">DUF2683 family protein</fullName>
    </submittedName>
</protein>
<dbReference type="AlphaFoldDB" id="A0A7G9WED3"/>
<keyword evidence="2" id="KW-1185">Reference proteome</keyword>
<dbReference type="KEGG" id="caml:H6X83_08740"/>
<reference evidence="1 2" key="1">
    <citation type="submission" date="2020-08" db="EMBL/GenBank/DDBJ databases">
        <authorList>
            <person name="Ren C."/>
            <person name="Gu Y."/>
            <person name="Xu Y."/>
        </authorList>
    </citation>
    <scope>NUCLEOTIDE SEQUENCE [LARGE SCALE GENOMIC DNA]</scope>
    <source>
        <strain evidence="1 2">LBM18003</strain>
    </source>
</reference>
<organism evidence="1 2">
    <name type="scientific">Caproicibacterium amylolyticum</name>
    <dbReference type="NCBI Taxonomy" id="2766537"/>
    <lineage>
        <taxon>Bacteria</taxon>
        <taxon>Bacillati</taxon>
        <taxon>Bacillota</taxon>
        <taxon>Clostridia</taxon>
        <taxon>Eubacteriales</taxon>
        <taxon>Oscillospiraceae</taxon>
        <taxon>Caproicibacterium</taxon>
    </lineage>
</organism>
<evidence type="ECO:0000313" key="1">
    <source>
        <dbReference type="EMBL" id="QNO17045.1"/>
    </source>
</evidence>
<dbReference type="RefSeq" id="WP_212506112.1">
    <property type="nucleotide sequence ID" value="NZ_CP060696.1"/>
</dbReference>
<accession>A0A7G9WED3</accession>
<dbReference type="EMBL" id="CP060696">
    <property type="protein sequence ID" value="QNO17045.1"/>
    <property type="molecule type" value="Genomic_DNA"/>
</dbReference>
<gene>
    <name evidence="1" type="ORF">H6X83_08740</name>
</gene>
<evidence type="ECO:0000313" key="2">
    <source>
        <dbReference type="Proteomes" id="UP000516046"/>
    </source>
</evidence>
<sequence length="101" mass="11724">MQLDENRKVEMRLRISKHTQQAITEFKKQYELRTYSAAVEKMCAEYEKLQKKIAISHTLGDMLRALPLLEASITEQIKQAARPAREARYNAALCLLLLNDM</sequence>
<proteinExistence type="predicted"/>
<name>A0A7G9WED3_9FIRM</name>